<proteinExistence type="predicted"/>
<accession>A0AAD3D6L2</accession>
<keyword evidence="1" id="KW-1133">Transmembrane helix</keyword>
<evidence type="ECO:0000313" key="3">
    <source>
        <dbReference type="Proteomes" id="UP001054902"/>
    </source>
</evidence>
<evidence type="ECO:0000256" key="1">
    <source>
        <dbReference type="SAM" id="Phobius"/>
    </source>
</evidence>
<dbReference type="AlphaFoldDB" id="A0AAD3D6L2"/>
<comment type="caution">
    <text evidence="2">The sequence shown here is derived from an EMBL/GenBank/DDBJ whole genome shotgun (WGS) entry which is preliminary data.</text>
</comment>
<reference evidence="2 3" key="1">
    <citation type="journal article" date="2021" name="Sci. Rep.">
        <title>The genome of the diatom Chaetoceros tenuissimus carries an ancient integrated fragment of an extant virus.</title>
        <authorList>
            <person name="Hongo Y."/>
            <person name="Kimura K."/>
            <person name="Takaki Y."/>
            <person name="Yoshida Y."/>
            <person name="Baba S."/>
            <person name="Kobayashi G."/>
            <person name="Nagasaki K."/>
            <person name="Hano T."/>
            <person name="Tomaru Y."/>
        </authorList>
    </citation>
    <scope>NUCLEOTIDE SEQUENCE [LARGE SCALE GENOMIC DNA]</scope>
    <source>
        <strain evidence="2 3">NIES-3715</strain>
    </source>
</reference>
<protein>
    <submittedName>
        <fullName evidence="2">Uncharacterized protein</fullName>
    </submittedName>
</protein>
<organism evidence="2 3">
    <name type="scientific">Chaetoceros tenuissimus</name>
    <dbReference type="NCBI Taxonomy" id="426638"/>
    <lineage>
        <taxon>Eukaryota</taxon>
        <taxon>Sar</taxon>
        <taxon>Stramenopiles</taxon>
        <taxon>Ochrophyta</taxon>
        <taxon>Bacillariophyta</taxon>
        <taxon>Coscinodiscophyceae</taxon>
        <taxon>Chaetocerotophycidae</taxon>
        <taxon>Chaetocerotales</taxon>
        <taxon>Chaetocerotaceae</taxon>
        <taxon>Chaetoceros</taxon>
    </lineage>
</organism>
<gene>
    <name evidence="2" type="ORF">CTEN210_13415</name>
</gene>
<evidence type="ECO:0000313" key="2">
    <source>
        <dbReference type="EMBL" id="GFH56939.1"/>
    </source>
</evidence>
<name>A0AAD3D6L2_9STRA</name>
<dbReference type="EMBL" id="BLLK01000057">
    <property type="protein sequence ID" value="GFH56939.1"/>
    <property type="molecule type" value="Genomic_DNA"/>
</dbReference>
<dbReference type="Proteomes" id="UP001054902">
    <property type="component" value="Unassembled WGS sequence"/>
</dbReference>
<sequence length="316" mass="36327">MHRPLSRLDSRYRTNGFPLTRSLKQSKECLKVVYILGFDSATMTDIVLQEDTLDPSIAQEVSAALENILKEDLKEINGDWEMEPEISVDHVNVESRLCPETFEDRIICYRIDTELDIAFDMSRKELEANVRDSLKSSMENGDFLNRIQDDFLSEIFVRSVTYCGEEEEGFTSDHAVVLSTLAIMVMTLVLLFISKRRSRKRDADVKEVPQEEDEEVEPEPIKVGFRNRVSVIVPEGEAKNYEELKTERVVNKFRGSVIPTNVVMDDEDDEEEEKREVDDHHMDLEVVNVRVQEEFLPTSESTSTRSLMTGSVAYNV</sequence>
<feature type="transmembrane region" description="Helical" evidence="1">
    <location>
        <begin position="175"/>
        <end position="193"/>
    </location>
</feature>
<keyword evidence="1" id="KW-0812">Transmembrane</keyword>
<keyword evidence="3" id="KW-1185">Reference proteome</keyword>
<keyword evidence="1" id="KW-0472">Membrane</keyword>